<dbReference type="RefSeq" id="WP_075870001.1">
    <property type="nucleotide sequence ID" value="NZ_LXYT01000002.1"/>
</dbReference>
<keyword evidence="17" id="KW-1185">Reference proteome</keyword>
<evidence type="ECO:0000256" key="14">
    <source>
        <dbReference type="SAM" id="Phobius"/>
    </source>
</evidence>
<evidence type="ECO:0000313" key="16">
    <source>
        <dbReference type="EMBL" id="OLY43080.1"/>
    </source>
</evidence>
<dbReference type="SUPFAM" id="SSF109998">
    <property type="entry name" value="Triger factor/SurA peptide-binding domain-like"/>
    <property type="match status" value="1"/>
</dbReference>
<dbReference type="Proteomes" id="UP000187344">
    <property type="component" value="Unassembled WGS sequence"/>
</dbReference>
<evidence type="ECO:0000256" key="9">
    <source>
        <dbReference type="ARBA" id="ARBA00030642"/>
    </source>
</evidence>
<feature type="transmembrane region" description="Helical" evidence="14">
    <location>
        <begin position="12"/>
        <end position="31"/>
    </location>
</feature>
<dbReference type="InterPro" id="IPR046357">
    <property type="entry name" value="PPIase_dom_sf"/>
</dbReference>
<evidence type="ECO:0000256" key="11">
    <source>
        <dbReference type="ARBA" id="ARBA00038408"/>
    </source>
</evidence>
<protein>
    <recommendedName>
        <fullName evidence="2">Parvulin-like PPIase</fullName>
    </recommendedName>
    <alternativeName>
        <fullName evidence="9">Peptidyl-prolyl cis-trans isomerase plp</fullName>
    </alternativeName>
    <alternativeName>
        <fullName evidence="12">Periplasmic chaperone PpiD</fullName>
    </alternativeName>
    <alternativeName>
        <fullName evidence="13">Periplasmic folding chaperone</fullName>
    </alternativeName>
    <alternativeName>
        <fullName evidence="10">Rotamase plp</fullName>
    </alternativeName>
</protein>
<dbReference type="InterPro" id="IPR052029">
    <property type="entry name" value="PpiD_chaperone"/>
</dbReference>
<dbReference type="InterPro" id="IPR000297">
    <property type="entry name" value="PPIase_PpiC"/>
</dbReference>
<sequence length="629" mass="69864">MLDTIRSAVNSWVAKVFLGLLVLCFVLLWGVPELRRTSGHDLFISGKSTIKADTYKLALRDQTMRFSVANHLPRLLSEGEAQQYGIPQLVLAQLQQDVLLDEQARLMKIGVSKDGIARAIGADRFFQQEGHFDRNLFNSYLRQLNIREGDFVDYFAGKEVRDQIIYPSTDGMKAPDVFYAALKNYRGETRSVDYLVISPKEAGKLKEPTADDLQKWFDSHISEFHAPEYRQVTLMEMTPDSLIKPADVSTDEAKEYYTANASRFVSPEERTVEILRFKTREEADNASAKLGKGMTFEELVNSEHKTLKDITKGPAPKTGFSSTIASDIFGLDLNKVSDVINDLEGPVIMRVVNITPQGPIPFEKAEQNIRETLAKNNAAKAMRDDHDAIENARFEGVSLDELAQQYKLKLRKITVDSKAQAPDGQAVADLPQQSILVDGIFQAAEGADLDPIAIQGGGYLWYRVDKVINARDKALDEVKDKVIEGWKVDELQKALDDKASQLETELNNHKTLDDLAKELGVTKKTAHGLKRGGSDEVLGADGVNAAFSGPKGHTGVSRASNSNQRIVYLVTESVEPLNTDANSLEPDIKENIDAMMATDLRMEMLQLANEMAPVKADTQNLKTITNSLQ</sequence>
<comment type="subcellular location">
    <subcellularLocation>
        <location evidence="1">Cell inner membrane</location>
        <topology evidence="1">Single-pass type II membrane protein</topology>
        <orientation evidence="1">Periplasmic side</orientation>
    </subcellularLocation>
</comment>
<reference evidence="16 17" key="1">
    <citation type="submission" date="2016-12" db="EMBL/GenBank/DDBJ databases">
        <title>Comparative genomics of Bartonella apis.</title>
        <authorList>
            <person name="Engel P."/>
        </authorList>
    </citation>
    <scope>NUCLEOTIDE SEQUENCE [LARGE SCALE GENOMIC DNA]</scope>
    <source>
        <strain evidence="16 17">PEB0149</strain>
    </source>
</reference>
<feature type="domain" description="PpiC" evidence="15">
    <location>
        <begin position="248"/>
        <end position="366"/>
    </location>
</feature>
<keyword evidence="5 14" id="KW-0812">Transmembrane</keyword>
<keyword evidence="6 14" id="KW-1133">Transmembrane helix</keyword>
<proteinExistence type="inferred from homology"/>
<dbReference type="Gene3D" id="3.10.50.40">
    <property type="match status" value="1"/>
</dbReference>
<evidence type="ECO:0000256" key="3">
    <source>
        <dbReference type="ARBA" id="ARBA00022475"/>
    </source>
</evidence>
<dbReference type="Pfam" id="PF13624">
    <property type="entry name" value="SurA_N_3"/>
    <property type="match status" value="1"/>
</dbReference>
<keyword evidence="3" id="KW-1003">Cell membrane</keyword>
<dbReference type="InterPro" id="IPR027304">
    <property type="entry name" value="Trigger_fact/SurA_dom_sf"/>
</dbReference>
<evidence type="ECO:0000256" key="5">
    <source>
        <dbReference type="ARBA" id="ARBA00022692"/>
    </source>
</evidence>
<evidence type="ECO:0000256" key="6">
    <source>
        <dbReference type="ARBA" id="ARBA00022989"/>
    </source>
</evidence>
<evidence type="ECO:0000313" key="17">
    <source>
        <dbReference type="Proteomes" id="UP000187344"/>
    </source>
</evidence>
<dbReference type="PANTHER" id="PTHR47529">
    <property type="entry name" value="PEPTIDYL-PROLYL CIS-TRANS ISOMERASE D"/>
    <property type="match status" value="1"/>
</dbReference>
<accession>A0A1R0F7Z6</accession>
<keyword evidence="8" id="KW-0143">Chaperone</keyword>
<evidence type="ECO:0000256" key="10">
    <source>
        <dbReference type="ARBA" id="ARBA00031484"/>
    </source>
</evidence>
<dbReference type="AlphaFoldDB" id="A0A1R0F7Z6"/>
<dbReference type="PANTHER" id="PTHR47529:SF1">
    <property type="entry name" value="PERIPLASMIC CHAPERONE PPID"/>
    <property type="match status" value="1"/>
</dbReference>
<evidence type="ECO:0000256" key="7">
    <source>
        <dbReference type="ARBA" id="ARBA00023136"/>
    </source>
</evidence>
<dbReference type="EMBL" id="LXYT01000002">
    <property type="protein sequence ID" value="OLY43080.1"/>
    <property type="molecule type" value="Genomic_DNA"/>
</dbReference>
<dbReference type="GO" id="GO:0003755">
    <property type="term" value="F:peptidyl-prolyl cis-trans isomerase activity"/>
    <property type="evidence" value="ECO:0007669"/>
    <property type="project" value="InterPro"/>
</dbReference>
<dbReference type="Pfam" id="PF13145">
    <property type="entry name" value="Rotamase_2"/>
    <property type="match status" value="1"/>
</dbReference>
<gene>
    <name evidence="16" type="ORF">PEB0149_005020</name>
</gene>
<evidence type="ECO:0000256" key="2">
    <source>
        <dbReference type="ARBA" id="ARBA00018370"/>
    </source>
</evidence>
<evidence type="ECO:0000256" key="4">
    <source>
        <dbReference type="ARBA" id="ARBA00022519"/>
    </source>
</evidence>
<evidence type="ECO:0000256" key="1">
    <source>
        <dbReference type="ARBA" id="ARBA00004382"/>
    </source>
</evidence>
<dbReference type="GO" id="GO:0005886">
    <property type="term" value="C:plasma membrane"/>
    <property type="evidence" value="ECO:0007669"/>
    <property type="project" value="UniProtKB-SubCell"/>
</dbReference>
<evidence type="ECO:0000256" key="13">
    <source>
        <dbReference type="ARBA" id="ARBA00042775"/>
    </source>
</evidence>
<keyword evidence="4" id="KW-0997">Cell inner membrane</keyword>
<evidence type="ECO:0000256" key="12">
    <source>
        <dbReference type="ARBA" id="ARBA00040743"/>
    </source>
</evidence>
<dbReference type="OrthoDB" id="9768393at2"/>
<comment type="similarity">
    <text evidence="11">Belongs to the PpiD chaperone family.</text>
</comment>
<keyword evidence="7 14" id="KW-0472">Membrane</keyword>
<organism evidence="16 17">
    <name type="scientific">Bartonella apis</name>
    <dbReference type="NCBI Taxonomy" id="1686310"/>
    <lineage>
        <taxon>Bacteria</taxon>
        <taxon>Pseudomonadati</taxon>
        <taxon>Pseudomonadota</taxon>
        <taxon>Alphaproteobacteria</taxon>
        <taxon>Hyphomicrobiales</taxon>
        <taxon>Bartonellaceae</taxon>
        <taxon>Bartonella</taxon>
    </lineage>
</organism>
<evidence type="ECO:0000256" key="8">
    <source>
        <dbReference type="ARBA" id="ARBA00023186"/>
    </source>
</evidence>
<evidence type="ECO:0000259" key="15">
    <source>
        <dbReference type="Pfam" id="PF13145"/>
    </source>
</evidence>
<comment type="caution">
    <text evidence="16">The sequence shown here is derived from an EMBL/GenBank/DDBJ whole genome shotgun (WGS) entry which is preliminary data.</text>
</comment>
<keyword evidence="16" id="KW-0413">Isomerase</keyword>
<name>A0A1R0F7Z6_9HYPH</name>